<gene>
    <name evidence="1" type="ORF">G5B91_35310</name>
</gene>
<geneLocation type="plasmid" evidence="2">
    <name>ppnihbp1_1</name>
</geneLocation>
<keyword evidence="1" id="KW-0614">Plasmid</keyword>
<protein>
    <submittedName>
        <fullName evidence="1">Uncharacterized protein</fullName>
    </submittedName>
</protein>
<dbReference type="KEGG" id="pnt:G5B91_35310"/>
<dbReference type="RefSeq" id="WP_024764838.1">
    <property type="nucleotide sequence ID" value="NZ_CP049142.1"/>
</dbReference>
<dbReference type="AlphaFoldDB" id="A0A6G6J8D8"/>
<proteinExistence type="predicted"/>
<dbReference type="Proteomes" id="UP000501063">
    <property type="component" value="Plasmid pPniHBP1_1"/>
</dbReference>
<sequence length="110" mass="12102">MNDPFFKSRVFNGRSYGEPSDLLKRAKEVFHRAEGALISSLGTRHESNAKAALVEAEKALIDATRASASIERSKEDAKFIYESLPIEVEAEDSIAMAKAFLNEIAGQPPF</sequence>
<evidence type="ECO:0000313" key="2">
    <source>
        <dbReference type="Proteomes" id="UP000501063"/>
    </source>
</evidence>
<name>A0A6G6J8D8_PSENT</name>
<dbReference type="EMBL" id="CP049142">
    <property type="protein sequence ID" value="QIE91599.1"/>
    <property type="molecule type" value="Genomic_DNA"/>
</dbReference>
<accession>A0A6G6J8D8</accession>
<evidence type="ECO:0000313" key="1">
    <source>
        <dbReference type="EMBL" id="QIE91599.1"/>
    </source>
</evidence>
<reference evidence="1 2" key="1">
    <citation type="submission" date="2020-02" db="EMBL/GenBank/DDBJ databases">
        <title>Integrative conjugative elements (ICEs) and plasmids drive adaptation of Pseudomonas nitroreducens strain HBP1 to wastewater environment.</title>
        <authorList>
            <person name="Sentchilo V."/>
            <person name="Carraro N."/>
            <person name="Bertelli C."/>
            <person name="van der Meer J.R."/>
        </authorList>
    </citation>
    <scope>NUCLEOTIDE SEQUENCE [LARGE SCALE GENOMIC DNA]</scope>
    <source>
        <strain evidence="1 2">HBP1</strain>
        <plasmid evidence="2">ppnihbp1_1</plasmid>
    </source>
</reference>
<organism evidence="1 2">
    <name type="scientific">Pseudomonas nitroreducens</name>
    <dbReference type="NCBI Taxonomy" id="46680"/>
    <lineage>
        <taxon>Bacteria</taxon>
        <taxon>Pseudomonadati</taxon>
        <taxon>Pseudomonadota</taxon>
        <taxon>Gammaproteobacteria</taxon>
        <taxon>Pseudomonadales</taxon>
        <taxon>Pseudomonadaceae</taxon>
        <taxon>Pseudomonas</taxon>
    </lineage>
</organism>